<keyword evidence="8" id="KW-0479">Metal-binding</keyword>
<evidence type="ECO:0000256" key="7">
    <source>
        <dbReference type="ARBA" id="ARBA00022722"/>
    </source>
</evidence>
<evidence type="ECO:0000256" key="9">
    <source>
        <dbReference type="ARBA" id="ARBA00022801"/>
    </source>
</evidence>
<feature type="region of interest" description="Disordered" evidence="13">
    <location>
        <begin position="470"/>
        <end position="493"/>
    </location>
</feature>
<evidence type="ECO:0000313" key="15">
    <source>
        <dbReference type="EMBL" id="KAK3886850.1"/>
    </source>
</evidence>
<dbReference type="InterPro" id="IPR026103">
    <property type="entry name" value="HARBI1_animal"/>
</dbReference>
<evidence type="ECO:0000313" key="16">
    <source>
        <dbReference type="Proteomes" id="UP001286313"/>
    </source>
</evidence>
<dbReference type="GO" id="GO:0005634">
    <property type="term" value="C:nucleus"/>
    <property type="evidence" value="ECO:0007669"/>
    <property type="project" value="UniProtKB-SubCell"/>
</dbReference>
<dbReference type="GO" id="GO:0046872">
    <property type="term" value="F:metal ion binding"/>
    <property type="evidence" value="ECO:0007669"/>
    <property type="project" value="UniProtKB-KW"/>
</dbReference>
<evidence type="ECO:0000256" key="2">
    <source>
        <dbReference type="ARBA" id="ARBA00004123"/>
    </source>
</evidence>
<dbReference type="Pfam" id="PF13359">
    <property type="entry name" value="DDE_Tnp_4"/>
    <property type="match status" value="1"/>
</dbReference>
<evidence type="ECO:0000256" key="10">
    <source>
        <dbReference type="ARBA" id="ARBA00023242"/>
    </source>
</evidence>
<keyword evidence="16" id="KW-1185">Reference proteome</keyword>
<name>A0AAE1G7S7_PETCI</name>
<sequence length="510" mass="59367">MNIRELEVCHLFSPVMIQADRTHLVSMLHRGMTSALRREVRMRRYRQLLFLNSQLHDPADPLTKYTNTQFYKIFRLSKESFRDLLSMIEEDLQRSDNRGRPLPPVYQLLIALHFYCSGSYQKVVGEHQSLQVSQPTVCRTIHRVSESLARRYSQFVTFPSLAQAPHIHSKFYELGSFPNVIGAIDCIHMRISNPGGTMTEQCRNRSGWYSVNCQVVAGPDLRILTAIVRWGGGVPDHQIYQTSRVKKVLEQGEYGHLVGDEGYQCQRYLLTPVPSSSTPADICYNRALAATHAPVKQVFGLLRKQFQCTRHELRSNPKTSCAIILSCFALHNFILERHGPPNDNWDITISEPAPAGYTREGQQERYTEDKPHERYVGDWERDRYTENGQWNKCRDNINQGEFTDYGMHDRCRENSTQEEYMEHRPQDGRHIETRKKSGNRVNQVLKNNREDARQDGAKESGTQVRYIENRTEDQYIEVEPQERYTGEEDTEGESYRQHIIHEWFSHDNVP</sequence>
<reference evidence="15" key="1">
    <citation type="submission" date="2023-10" db="EMBL/GenBank/DDBJ databases">
        <title>Genome assemblies of two species of porcelain crab, Petrolisthes cinctipes and Petrolisthes manimaculis (Anomura: Porcellanidae).</title>
        <authorList>
            <person name="Angst P."/>
        </authorList>
    </citation>
    <scope>NUCLEOTIDE SEQUENCE</scope>
    <source>
        <strain evidence="15">PB745_01</strain>
        <tissue evidence="15">Gill</tissue>
    </source>
</reference>
<protein>
    <recommendedName>
        <fullName evidence="5">Putative nuclease HARBI1</fullName>
    </recommendedName>
    <alternativeName>
        <fullName evidence="11">Harbinger transposase-derived nuclease</fullName>
    </alternativeName>
</protein>
<dbReference type="PRINTS" id="PR02086">
    <property type="entry name" value="PUTNUCHARBI1"/>
</dbReference>
<keyword evidence="7" id="KW-0540">Nuclease</keyword>
<keyword evidence="9" id="KW-0378">Hydrolase</keyword>
<evidence type="ECO:0000256" key="13">
    <source>
        <dbReference type="SAM" id="MobiDB-lite"/>
    </source>
</evidence>
<evidence type="ECO:0000256" key="5">
    <source>
        <dbReference type="ARBA" id="ARBA00015519"/>
    </source>
</evidence>
<dbReference type="PANTHER" id="PTHR22930">
    <property type="match status" value="1"/>
</dbReference>
<proteinExistence type="inferred from homology"/>
<dbReference type="GO" id="GO:0005737">
    <property type="term" value="C:cytoplasm"/>
    <property type="evidence" value="ECO:0007669"/>
    <property type="project" value="UniProtKB-SubCell"/>
</dbReference>
<comment type="caution">
    <text evidence="15">The sequence shown here is derived from an EMBL/GenBank/DDBJ whole genome shotgun (WGS) entry which is preliminary data.</text>
</comment>
<feature type="domain" description="DDE Tnp4" evidence="14">
    <location>
        <begin position="184"/>
        <end position="332"/>
    </location>
</feature>
<evidence type="ECO:0000256" key="11">
    <source>
        <dbReference type="ARBA" id="ARBA00030126"/>
    </source>
</evidence>
<dbReference type="InterPro" id="IPR027806">
    <property type="entry name" value="HARBI1_dom"/>
</dbReference>
<dbReference type="Proteomes" id="UP001286313">
    <property type="component" value="Unassembled WGS sequence"/>
</dbReference>
<gene>
    <name evidence="15" type="ORF">Pcinc_009020</name>
</gene>
<evidence type="ECO:0000256" key="8">
    <source>
        <dbReference type="ARBA" id="ARBA00022723"/>
    </source>
</evidence>
<accession>A0AAE1G7S7</accession>
<keyword evidence="10" id="KW-0539">Nucleus</keyword>
<comment type="similarity">
    <text evidence="4">Belongs to the HARBI1 family.</text>
</comment>
<evidence type="ECO:0000256" key="3">
    <source>
        <dbReference type="ARBA" id="ARBA00004496"/>
    </source>
</evidence>
<evidence type="ECO:0000259" key="14">
    <source>
        <dbReference type="Pfam" id="PF13359"/>
    </source>
</evidence>
<dbReference type="EMBL" id="JAWQEG010000666">
    <property type="protein sequence ID" value="KAK3886850.1"/>
    <property type="molecule type" value="Genomic_DNA"/>
</dbReference>
<evidence type="ECO:0000256" key="4">
    <source>
        <dbReference type="ARBA" id="ARBA00006958"/>
    </source>
</evidence>
<evidence type="ECO:0000256" key="12">
    <source>
        <dbReference type="ARBA" id="ARBA00045850"/>
    </source>
</evidence>
<comment type="subcellular location">
    <subcellularLocation>
        <location evidence="3">Cytoplasm</location>
    </subcellularLocation>
    <subcellularLocation>
        <location evidence="2">Nucleus</location>
    </subcellularLocation>
</comment>
<dbReference type="PANTHER" id="PTHR22930:SF286">
    <property type="entry name" value="NUCLEASE HARBI1"/>
    <property type="match status" value="1"/>
</dbReference>
<dbReference type="GO" id="GO:0004518">
    <property type="term" value="F:nuclease activity"/>
    <property type="evidence" value="ECO:0007669"/>
    <property type="project" value="UniProtKB-KW"/>
</dbReference>
<keyword evidence="6" id="KW-0963">Cytoplasm</keyword>
<comment type="cofactor">
    <cofactor evidence="1">
        <name>a divalent metal cation</name>
        <dbReference type="ChEBI" id="CHEBI:60240"/>
    </cofactor>
</comment>
<organism evidence="15 16">
    <name type="scientific">Petrolisthes cinctipes</name>
    <name type="common">Flat porcelain crab</name>
    <dbReference type="NCBI Taxonomy" id="88211"/>
    <lineage>
        <taxon>Eukaryota</taxon>
        <taxon>Metazoa</taxon>
        <taxon>Ecdysozoa</taxon>
        <taxon>Arthropoda</taxon>
        <taxon>Crustacea</taxon>
        <taxon>Multicrustacea</taxon>
        <taxon>Malacostraca</taxon>
        <taxon>Eumalacostraca</taxon>
        <taxon>Eucarida</taxon>
        <taxon>Decapoda</taxon>
        <taxon>Pleocyemata</taxon>
        <taxon>Anomura</taxon>
        <taxon>Galatheoidea</taxon>
        <taxon>Porcellanidae</taxon>
        <taxon>Petrolisthes</taxon>
    </lineage>
</organism>
<evidence type="ECO:0000256" key="6">
    <source>
        <dbReference type="ARBA" id="ARBA00022490"/>
    </source>
</evidence>
<dbReference type="GO" id="GO:0016787">
    <property type="term" value="F:hydrolase activity"/>
    <property type="evidence" value="ECO:0007669"/>
    <property type="project" value="UniProtKB-KW"/>
</dbReference>
<comment type="function">
    <text evidence="12">Transposase-derived protein that may have nuclease activity. Does not have transposase activity.</text>
</comment>
<dbReference type="AlphaFoldDB" id="A0AAE1G7S7"/>
<dbReference type="InterPro" id="IPR045249">
    <property type="entry name" value="HARBI1-like"/>
</dbReference>
<evidence type="ECO:0000256" key="1">
    <source>
        <dbReference type="ARBA" id="ARBA00001968"/>
    </source>
</evidence>